<keyword evidence="9" id="KW-0995">Kinetochore</keyword>
<gene>
    <name evidence="16" type="ORF">C5167_032928</name>
</gene>
<dbReference type="PANTHER" id="PTHR32017:SF3">
    <property type="entry name" value="SPINDLE AND KINETOCHORE-ASSOCIATED PROTEIN 2"/>
    <property type="match status" value="1"/>
</dbReference>
<comment type="subcellular location">
    <subcellularLocation>
        <location evidence="2">Chromosome</location>
        <location evidence="2">Centromere</location>
        <location evidence="2">Kinetochore</location>
    </subcellularLocation>
    <subcellularLocation>
        <location evidence="1">Cytoplasm</location>
        <location evidence="1">Cytoskeleton</location>
        <location evidence="1">Spindle</location>
    </subcellularLocation>
</comment>
<evidence type="ECO:0000256" key="12">
    <source>
        <dbReference type="ARBA" id="ARBA00023328"/>
    </source>
</evidence>
<evidence type="ECO:0000259" key="15">
    <source>
        <dbReference type="Pfam" id="PF16740"/>
    </source>
</evidence>
<keyword evidence="17" id="KW-1185">Reference proteome</keyword>
<evidence type="ECO:0000256" key="3">
    <source>
        <dbReference type="ARBA" id="ARBA00010684"/>
    </source>
</evidence>
<protein>
    <recommendedName>
        <fullName evidence="13">Protein FAM33A</fullName>
    </recommendedName>
</protein>
<evidence type="ECO:0000256" key="9">
    <source>
        <dbReference type="ARBA" id="ARBA00022838"/>
    </source>
</evidence>
<accession>A0A4Y7K8W0</accession>
<keyword evidence="14" id="KW-0175">Coiled coil</keyword>
<keyword evidence="5" id="KW-0963">Cytoplasm</keyword>
<dbReference type="InterPro" id="IPR042091">
    <property type="entry name" value="Ska2_N"/>
</dbReference>
<keyword evidence="8" id="KW-0498">Mitosis</keyword>
<dbReference type="InterPro" id="IPR026762">
    <property type="entry name" value="Ska2"/>
</dbReference>
<keyword evidence="4" id="KW-0158">Chromosome</keyword>
<evidence type="ECO:0000256" key="4">
    <source>
        <dbReference type="ARBA" id="ARBA00022454"/>
    </source>
</evidence>
<keyword evidence="6" id="KW-0132">Cell division</keyword>
<keyword evidence="10" id="KW-0206">Cytoskeleton</keyword>
<evidence type="ECO:0000256" key="1">
    <source>
        <dbReference type="ARBA" id="ARBA00004186"/>
    </source>
</evidence>
<evidence type="ECO:0000256" key="10">
    <source>
        <dbReference type="ARBA" id="ARBA00023212"/>
    </source>
</evidence>
<dbReference type="AlphaFoldDB" id="A0A4Y7K8W0"/>
<dbReference type="GO" id="GO:0051301">
    <property type="term" value="P:cell division"/>
    <property type="evidence" value="ECO:0007669"/>
    <property type="project" value="UniProtKB-KW"/>
</dbReference>
<evidence type="ECO:0000256" key="5">
    <source>
        <dbReference type="ARBA" id="ARBA00022490"/>
    </source>
</evidence>
<keyword evidence="7" id="KW-0493">Microtubule</keyword>
<feature type="domain" description="Ska2 N-terminal" evidence="15">
    <location>
        <begin position="12"/>
        <end position="120"/>
    </location>
</feature>
<evidence type="ECO:0000256" key="13">
    <source>
        <dbReference type="ARBA" id="ARBA00029651"/>
    </source>
</evidence>
<dbReference type="GO" id="GO:0008017">
    <property type="term" value="F:microtubule binding"/>
    <property type="evidence" value="ECO:0007669"/>
    <property type="project" value="InterPro"/>
</dbReference>
<dbReference type="GO" id="GO:0000940">
    <property type="term" value="C:outer kinetochore"/>
    <property type="evidence" value="ECO:0007669"/>
    <property type="project" value="InterPro"/>
</dbReference>
<evidence type="ECO:0000256" key="2">
    <source>
        <dbReference type="ARBA" id="ARBA00004629"/>
    </source>
</evidence>
<feature type="coiled-coil region" evidence="14">
    <location>
        <begin position="19"/>
        <end position="84"/>
    </location>
</feature>
<dbReference type="GO" id="GO:0007059">
    <property type="term" value="P:chromosome segregation"/>
    <property type="evidence" value="ECO:0007669"/>
    <property type="project" value="InterPro"/>
</dbReference>
<evidence type="ECO:0000256" key="6">
    <source>
        <dbReference type="ARBA" id="ARBA00022618"/>
    </source>
</evidence>
<dbReference type="Gramene" id="RZC69773">
    <property type="protein sequence ID" value="RZC69773"/>
    <property type="gene ID" value="C5167_032928"/>
</dbReference>
<evidence type="ECO:0000256" key="11">
    <source>
        <dbReference type="ARBA" id="ARBA00023306"/>
    </source>
</evidence>
<comment type="similarity">
    <text evidence="3">Belongs to the SKA2 family.</text>
</comment>
<dbReference type="OMA" id="QTYPENA"/>
<dbReference type="Proteomes" id="UP000316621">
    <property type="component" value="Chromosome 7"/>
</dbReference>
<evidence type="ECO:0000256" key="7">
    <source>
        <dbReference type="ARBA" id="ARBA00022701"/>
    </source>
</evidence>
<name>A0A4Y7K8W0_PAPSO</name>
<dbReference type="Gene3D" id="6.10.250.1380">
    <property type="match status" value="1"/>
</dbReference>
<evidence type="ECO:0000256" key="8">
    <source>
        <dbReference type="ARBA" id="ARBA00022776"/>
    </source>
</evidence>
<sequence length="158" mass="17866">MGHHQRQQQQNHPSMDGLVNLLSKSNNDLTTVYNKLEREFQQTYPDNANPLKLVTRIKKIQEDLSSLKDQCRELLSAKQDLIDKARMSLVSNRSLVQRMQASSGIPPTNDSDDPAYTNLNQIIAEWTAQLSSETGDDMLESDSDDINKLLFSALVHPN</sequence>
<evidence type="ECO:0000313" key="16">
    <source>
        <dbReference type="EMBL" id="RZC69773.1"/>
    </source>
</evidence>
<evidence type="ECO:0000313" key="17">
    <source>
        <dbReference type="Proteomes" id="UP000316621"/>
    </source>
</evidence>
<dbReference type="Pfam" id="PF16740">
    <property type="entry name" value="SKA2"/>
    <property type="match status" value="1"/>
</dbReference>
<reference evidence="16 17" key="1">
    <citation type="journal article" date="2018" name="Science">
        <title>The opium poppy genome and morphinan production.</title>
        <authorList>
            <person name="Guo L."/>
            <person name="Winzer T."/>
            <person name="Yang X."/>
            <person name="Li Y."/>
            <person name="Ning Z."/>
            <person name="He Z."/>
            <person name="Teodor R."/>
            <person name="Lu Y."/>
            <person name="Bowser T.A."/>
            <person name="Graham I.A."/>
            <person name="Ye K."/>
        </authorList>
    </citation>
    <scope>NUCLEOTIDE SEQUENCE [LARGE SCALE GENOMIC DNA]</scope>
    <source>
        <strain evidence="17">cv. HN1</strain>
        <tissue evidence="16">Leaves</tissue>
    </source>
</reference>
<dbReference type="PANTHER" id="PTHR32017">
    <property type="entry name" value="SPINDLE AND KINETOCHORE-ASSOCIATED PROTEIN 2"/>
    <property type="match status" value="1"/>
</dbReference>
<dbReference type="OrthoDB" id="193920at2759"/>
<keyword evidence="12" id="KW-0137">Centromere</keyword>
<dbReference type="EMBL" id="CM010721">
    <property type="protein sequence ID" value="RZC69773.1"/>
    <property type="molecule type" value="Genomic_DNA"/>
</dbReference>
<proteinExistence type="inferred from homology"/>
<dbReference type="GO" id="GO:0005876">
    <property type="term" value="C:spindle microtubule"/>
    <property type="evidence" value="ECO:0007669"/>
    <property type="project" value="InterPro"/>
</dbReference>
<evidence type="ECO:0000256" key="14">
    <source>
        <dbReference type="SAM" id="Coils"/>
    </source>
</evidence>
<dbReference type="GO" id="GO:0000278">
    <property type="term" value="P:mitotic cell cycle"/>
    <property type="evidence" value="ECO:0007669"/>
    <property type="project" value="TreeGrafter"/>
</dbReference>
<keyword evidence="11" id="KW-0131">Cell cycle</keyword>
<organism evidence="16 17">
    <name type="scientific">Papaver somniferum</name>
    <name type="common">Opium poppy</name>
    <dbReference type="NCBI Taxonomy" id="3469"/>
    <lineage>
        <taxon>Eukaryota</taxon>
        <taxon>Viridiplantae</taxon>
        <taxon>Streptophyta</taxon>
        <taxon>Embryophyta</taxon>
        <taxon>Tracheophyta</taxon>
        <taxon>Spermatophyta</taxon>
        <taxon>Magnoliopsida</taxon>
        <taxon>Ranunculales</taxon>
        <taxon>Papaveraceae</taxon>
        <taxon>Papaveroideae</taxon>
        <taxon>Papaver</taxon>
    </lineage>
</organism>